<evidence type="ECO:0000313" key="3">
    <source>
        <dbReference type="Proteomes" id="UP001646141"/>
    </source>
</evidence>
<protein>
    <submittedName>
        <fullName evidence="2">Uncharacterized protein</fullName>
    </submittedName>
</protein>
<dbReference type="RefSeq" id="WP_202381336.1">
    <property type="nucleotide sequence ID" value="NZ_BAAAMA010000004.1"/>
</dbReference>
<comment type="caution">
    <text evidence="2">The sequence shown here is derived from an EMBL/GenBank/DDBJ whole genome shotgun (WGS) entry which is preliminary data.</text>
</comment>
<organism evidence="2 3">
    <name type="scientific">Leucobacter chromiireducens subsp. chromiireducens</name>
    <dbReference type="NCBI Taxonomy" id="660067"/>
    <lineage>
        <taxon>Bacteria</taxon>
        <taxon>Bacillati</taxon>
        <taxon>Actinomycetota</taxon>
        <taxon>Actinomycetes</taxon>
        <taxon>Micrococcales</taxon>
        <taxon>Microbacteriaceae</taxon>
        <taxon>Leucobacter</taxon>
    </lineage>
</organism>
<sequence>MATKARKKTTQKQKKTAAPKAAEPRPRRLNGPATARYIGWAPQTLVNKRHRVRHGLLPEDAVPPVHESDGASSYYLLDAVDAWLDARGARS</sequence>
<gene>
    <name evidence="2" type="ORF">D3226_05460</name>
</gene>
<dbReference type="Proteomes" id="UP001646141">
    <property type="component" value="Unassembled WGS sequence"/>
</dbReference>
<keyword evidence="3" id="KW-1185">Reference proteome</keyword>
<evidence type="ECO:0000313" key="2">
    <source>
        <dbReference type="EMBL" id="MBL3689409.1"/>
    </source>
</evidence>
<proteinExistence type="predicted"/>
<feature type="compositionally biased region" description="Basic residues" evidence="1">
    <location>
        <begin position="1"/>
        <end position="17"/>
    </location>
</feature>
<dbReference type="EMBL" id="QYAD01000001">
    <property type="protein sequence ID" value="MBL3689409.1"/>
    <property type="molecule type" value="Genomic_DNA"/>
</dbReference>
<accession>A0ABS1SN56</accession>
<name>A0ABS1SN56_9MICO</name>
<evidence type="ECO:0000256" key="1">
    <source>
        <dbReference type="SAM" id="MobiDB-lite"/>
    </source>
</evidence>
<feature type="region of interest" description="Disordered" evidence="1">
    <location>
        <begin position="1"/>
        <end position="33"/>
    </location>
</feature>
<reference evidence="2 3" key="1">
    <citation type="submission" date="2018-09" db="EMBL/GenBank/DDBJ databases">
        <title>Comparative genomics of Leucobacter spp.</title>
        <authorList>
            <person name="Reis A.C."/>
            <person name="Kolvenbach B.A."/>
            <person name="Corvini P.F.X."/>
            <person name="Nunes O.C."/>
        </authorList>
    </citation>
    <scope>NUCLEOTIDE SEQUENCE [LARGE SCALE GENOMIC DNA]</scope>
    <source>
        <strain evidence="2 3">L-1</strain>
    </source>
</reference>